<gene>
    <name evidence="2" type="ORF">MELLADRAFT_110986</name>
</gene>
<dbReference type="AlphaFoldDB" id="F4S1N4"/>
<sequence length="363" mass="39957">MTLRVQIISRRGALKQANQPKSHPFTILTVVEIAETSTKLQPWDNRAYTYRNATGSITCNGWDNANEPEYDGTFTSYCGSKEEPEDENCYVVKGRMIPSNDTAEYQVYYDAEHMIHVGTSEAFTGTLHNNTGVSGFGIVGAKTEVPEATSDSAVLVFVMKHVDYRPETKETPEFEVEYRMRPTPNPKGTQRLIQEGKETLVHGYIVDWNGSSNRWVVDVTGVNVGSGHQTAPKKKISTGSQVTASGRVRPAKHTASSSPAPAPKRKAPTKGKGKAAARDPPDEVLDEDVLDDFTPPTPTNPKKRARAPAKTKLQPPIPVEPEDPVGEDPYDEDLFEEEASPEQSTSKMQMTRAGRQPKRSRGA</sequence>
<feature type="compositionally biased region" description="Acidic residues" evidence="1">
    <location>
        <begin position="320"/>
        <end position="340"/>
    </location>
</feature>
<dbReference type="RefSeq" id="XP_007415259.1">
    <property type="nucleotide sequence ID" value="XM_007415197.1"/>
</dbReference>
<dbReference type="HOGENOM" id="CLU_059215_0_0_1"/>
<dbReference type="GeneID" id="18924248"/>
<dbReference type="EMBL" id="GL883138">
    <property type="protein sequence ID" value="EGG01409.1"/>
    <property type="molecule type" value="Genomic_DNA"/>
</dbReference>
<dbReference type="OrthoDB" id="2506484at2759"/>
<feature type="region of interest" description="Disordered" evidence="1">
    <location>
        <begin position="225"/>
        <end position="363"/>
    </location>
</feature>
<evidence type="ECO:0000313" key="3">
    <source>
        <dbReference type="Proteomes" id="UP000001072"/>
    </source>
</evidence>
<name>F4S1N4_MELLP</name>
<accession>F4S1N4</accession>
<evidence type="ECO:0000313" key="2">
    <source>
        <dbReference type="EMBL" id="EGG01409.1"/>
    </source>
</evidence>
<dbReference type="Proteomes" id="UP000001072">
    <property type="component" value="Unassembled WGS sequence"/>
</dbReference>
<feature type="compositionally biased region" description="Basic residues" evidence="1">
    <location>
        <begin position="263"/>
        <end position="275"/>
    </location>
</feature>
<keyword evidence="3" id="KW-1185">Reference proteome</keyword>
<reference evidence="3" key="1">
    <citation type="journal article" date="2011" name="Proc. Natl. Acad. Sci. U.S.A.">
        <title>Obligate biotrophy features unraveled by the genomic analysis of rust fungi.</title>
        <authorList>
            <person name="Duplessis S."/>
            <person name="Cuomo C.A."/>
            <person name="Lin Y.-C."/>
            <person name="Aerts A."/>
            <person name="Tisserant E."/>
            <person name="Veneault-Fourrey C."/>
            <person name="Joly D.L."/>
            <person name="Hacquard S."/>
            <person name="Amselem J."/>
            <person name="Cantarel B.L."/>
            <person name="Chiu R."/>
            <person name="Coutinho P.M."/>
            <person name="Feau N."/>
            <person name="Field M."/>
            <person name="Frey P."/>
            <person name="Gelhaye E."/>
            <person name="Goldberg J."/>
            <person name="Grabherr M.G."/>
            <person name="Kodira C.D."/>
            <person name="Kohler A."/>
            <person name="Kuees U."/>
            <person name="Lindquist E.A."/>
            <person name="Lucas S.M."/>
            <person name="Mago R."/>
            <person name="Mauceli E."/>
            <person name="Morin E."/>
            <person name="Murat C."/>
            <person name="Pangilinan J.L."/>
            <person name="Park R."/>
            <person name="Pearson M."/>
            <person name="Quesneville H."/>
            <person name="Rouhier N."/>
            <person name="Sakthikumar S."/>
            <person name="Salamov A.A."/>
            <person name="Schmutz J."/>
            <person name="Selles B."/>
            <person name="Shapiro H."/>
            <person name="Tanguay P."/>
            <person name="Tuskan G.A."/>
            <person name="Henrissat B."/>
            <person name="Van de Peer Y."/>
            <person name="Rouze P."/>
            <person name="Ellis J.G."/>
            <person name="Dodds P.N."/>
            <person name="Schein J.E."/>
            <person name="Zhong S."/>
            <person name="Hamelin R.C."/>
            <person name="Grigoriev I.V."/>
            <person name="Szabo L.J."/>
            <person name="Martin F."/>
        </authorList>
    </citation>
    <scope>NUCLEOTIDE SEQUENCE [LARGE SCALE GENOMIC DNA]</scope>
    <source>
        <strain evidence="3">98AG31 / pathotype 3-4-7</strain>
    </source>
</reference>
<dbReference type="VEuPathDB" id="FungiDB:MELLADRAFT_110986"/>
<organism evidence="3">
    <name type="scientific">Melampsora larici-populina (strain 98AG31 / pathotype 3-4-7)</name>
    <name type="common">Poplar leaf rust fungus</name>
    <dbReference type="NCBI Taxonomy" id="747676"/>
    <lineage>
        <taxon>Eukaryota</taxon>
        <taxon>Fungi</taxon>
        <taxon>Dikarya</taxon>
        <taxon>Basidiomycota</taxon>
        <taxon>Pucciniomycotina</taxon>
        <taxon>Pucciniomycetes</taxon>
        <taxon>Pucciniales</taxon>
        <taxon>Melampsoraceae</taxon>
        <taxon>Melampsora</taxon>
    </lineage>
</organism>
<dbReference type="InParanoid" id="F4S1N4"/>
<feature type="compositionally biased region" description="Acidic residues" evidence="1">
    <location>
        <begin position="282"/>
        <end position="291"/>
    </location>
</feature>
<protein>
    <submittedName>
        <fullName evidence="2">Uncharacterized protein</fullName>
    </submittedName>
</protein>
<dbReference type="KEGG" id="mlr:MELLADRAFT_110986"/>
<proteinExistence type="predicted"/>
<evidence type="ECO:0000256" key="1">
    <source>
        <dbReference type="SAM" id="MobiDB-lite"/>
    </source>
</evidence>